<dbReference type="InterPro" id="IPR036388">
    <property type="entry name" value="WH-like_DNA-bd_sf"/>
</dbReference>
<dbReference type="EMBL" id="VORV01000011">
    <property type="protein sequence ID" value="TXD76491.1"/>
    <property type="molecule type" value="Genomic_DNA"/>
</dbReference>
<dbReference type="PANTHER" id="PTHR33221">
    <property type="entry name" value="WINGED HELIX-TURN-HELIX TRANSCRIPTIONAL REGULATOR, RRF2 FAMILY"/>
    <property type="match status" value="1"/>
</dbReference>
<evidence type="ECO:0000313" key="4">
    <source>
        <dbReference type="Proteomes" id="UP000321927"/>
    </source>
</evidence>
<dbReference type="AlphaFoldDB" id="A0A2W7QY69"/>
<dbReference type="Proteomes" id="UP000321927">
    <property type="component" value="Unassembled WGS sequence"/>
</dbReference>
<accession>A0A2W7QY69</accession>
<dbReference type="Gene3D" id="1.10.10.10">
    <property type="entry name" value="Winged helix-like DNA-binding domain superfamily/Winged helix DNA-binding domain"/>
    <property type="match status" value="1"/>
</dbReference>
<dbReference type="NCBIfam" id="TIGR00738">
    <property type="entry name" value="rrf2_super"/>
    <property type="match status" value="1"/>
</dbReference>
<dbReference type="Proteomes" id="UP000249115">
    <property type="component" value="Unassembled WGS sequence"/>
</dbReference>
<gene>
    <name evidence="2" type="ORF">ESW18_15910</name>
    <name evidence="1" type="ORF">LV84_03197</name>
</gene>
<dbReference type="SUPFAM" id="SSF46785">
    <property type="entry name" value="Winged helix' DNA-binding domain"/>
    <property type="match status" value="1"/>
</dbReference>
<dbReference type="PANTHER" id="PTHR33221:SF15">
    <property type="entry name" value="HTH-TYPE TRANSCRIPTIONAL REGULATOR YWGB-RELATED"/>
    <property type="match status" value="1"/>
</dbReference>
<reference evidence="1 3" key="1">
    <citation type="submission" date="2018-06" db="EMBL/GenBank/DDBJ databases">
        <title>Genomic Encyclopedia of Archaeal and Bacterial Type Strains, Phase II (KMG-II): from individual species to whole genera.</title>
        <authorList>
            <person name="Goeker M."/>
        </authorList>
    </citation>
    <scope>NUCLEOTIDE SEQUENCE [LARGE SCALE GENOMIC DNA]</scope>
    <source>
        <strain evidence="1 3">DSM 22686</strain>
    </source>
</reference>
<dbReference type="InterPro" id="IPR036390">
    <property type="entry name" value="WH_DNA-bd_sf"/>
</dbReference>
<dbReference type="GO" id="GO:0003700">
    <property type="term" value="F:DNA-binding transcription factor activity"/>
    <property type="evidence" value="ECO:0007669"/>
    <property type="project" value="TreeGrafter"/>
</dbReference>
<reference evidence="2 4" key="2">
    <citation type="submission" date="2019-08" db="EMBL/GenBank/DDBJ databases">
        <title>Genome of Algoriphagus ratkowskyi IC026.</title>
        <authorList>
            <person name="Bowman J.P."/>
        </authorList>
    </citation>
    <scope>NUCLEOTIDE SEQUENCE [LARGE SCALE GENOMIC DNA]</scope>
    <source>
        <strain evidence="2 4">IC026</strain>
    </source>
</reference>
<dbReference type="RefSeq" id="WP_086502480.1">
    <property type="nucleotide sequence ID" value="NZ_MSSV01000016.1"/>
</dbReference>
<name>A0A2W7QY69_9BACT</name>
<evidence type="ECO:0000313" key="3">
    <source>
        <dbReference type="Proteomes" id="UP000249115"/>
    </source>
</evidence>
<proteinExistence type="predicted"/>
<dbReference type="EMBL" id="QKZU01000012">
    <property type="protein sequence ID" value="PZX53473.1"/>
    <property type="molecule type" value="Genomic_DNA"/>
</dbReference>
<dbReference type="OrthoDB" id="9808360at2"/>
<comment type="caution">
    <text evidence="1">The sequence shown here is derived from an EMBL/GenBank/DDBJ whole genome shotgun (WGS) entry which is preliminary data.</text>
</comment>
<dbReference type="Pfam" id="PF02082">
    <property type="entry name" value="Rrf2"/>
    <property type="match status" value="1"/>
</dbReference>
<evidence type="ECO:0000313" key="1">
    <source>
        <dbReference type="EMBL" id="PZX53473.1"/>
    </source>
</evidence>
<protein>
    <submittedName>
        <fullName evidence="1 2">Rrf2 family transcriptional regulator</fullName>
    </submittedName>
</protein>
<organism evidence="1 3">
    <name type="scientific">Algoriphagus ratkowskyi</name>
    <dbReference type="NCBI Taxonomy" id="57028"/>
    <lineage>
        <taxon>Bacteria</taxon>
        <taxon>Pseudomonadati</taxon>
        <taxon>Bacteroidota</taxon>
        <taxon>Cytophagia</taxon>
        <taxon>Cytophagales</taxon>
        <taxon>Cyclobacteriaceae</taxon>
        <taxon>Algoriphagus</taxon>
    </lineage>
</organism>
<keyword evidence="4" id="KW-1185">Reference proteome</keyword>
<sequence>MFSKSCEYGLRASIFIAEQASSNQTIGLKSIAKAINSPEAFTAKILQVLSKNNIVTSIKGPNGGFMIQESRLSEIKLIQIITVLDGDRIFYGCGLGLDQCDENFPCPLHTQFVKVKKDLRIMFESNTLQDILFTDNVKKIFWLNR</sequence>
<dbReference type="GO" id="GO:0005829">
    <property type="term" value="C:cytosol"/>
    <property type="evidence" value="ECO:0007669"/>
    <property type="project" value="TreeGrafter"/>
</dbReference>
<evidence type="ECO:0000313" key="2">
    <source>
        <dbReference type="EMBL" id="TXD76491.1"/>
    </source>
</evidence>
<dbReference type="InterPro" id="IPR000944">
    <property type="entry name" value="Tscrpt_reg_Rrf2"/>
</dbReference>
<dbReference type="PROSITE" id="PS51197">
    <property type="entry name" value="HTH_RRF2_2"/>
    <property type="match status" value="1"/>
</dbReference>